<dbReference type="AlphaFoldDB" id="A0A8H7MDC3"/>
<protein>
    <recommendedName>
        <fullName evidence="2">F-box domain-containing protein</fullName>
    </recommendedName>
</protein>
<dbReference type="Pfam" id="PF13013">
    <property type="entry name" value="F-box-like_2"/>
    <property type="match status" value="1"/>
</dbReference>
<reference evidence="3" key="2">
    <citation type="submission" date="2020-09" db="EMBL/GenBank/DDBJ databases">
        <title>Reference genome assembly for Australian Ascochyta lentis isolate Al4.</title>
        <authorList>
            <person name="Lee R.C."/>
            <person name="Farfan-Caceres L.M."/>
            <person name="Debler J.W."/>
            <person name="Williams A.H."/>
            <person name="Henares B.M."/>
        </authorList>
    </citation>
    <scope>NUCLEOTIDE SEQUENCE</scope>
    <source>
        <strain evidence="3">Al4</strain>
    </source>
</reference>
<reference evidence="3" key="1">
    <citation type="submission" date="2018-12" db="EMBL/GenBank/DDBJ databases">
        <authorList>
            <person name="Syme R.A."/>
            <person name="Farfan-Caceres L."/>
            <person name="Lichtenzveig J."/>
        </authorList>
    </citation>
    <scope>NUCLEOTIDE SEQUENCE</scope>
    <source>
        <strain evidence="3">Al4</strain>
    </source>
</reference>
<evidence type="ECO:0000256" key="1">
    <source>
        <dbReference type="SAM" id="MobiDB-lite"/>
    </source>
</evidence>
<evidence type="ECO:0000313" key="3">
    <source>
        <dbReference type="EMBL" id="KAF9690608.1"/>
    </source>
</evidence>
<evidence type="ECO:0000259" key="2">
    <source>
        <dbReference type="Pfam" id="PF13013"/>
    </source>
</evidence>
<sequence>MAPTTRSASKRAADPSIPPGPVAGTQRRSYKKARKGKRALVDTGPLRCYLLEMPPEIRNRIYGFCSEQTFGLWYTPCALRKSEKPVDVPQHLKSRTFFALTQTCNQIRSEYRPLWLRQSSVRIDFDDVHSFMETFYRPPGLSHVWYLDAPRLVTISWDHDKALYTDGNAFLDITSILKLRAFTPSSTIRFASRRLEEHDLGHRACWNCEECITCCGDDSDYNFDLEPLYSHPCSHEDTIDDAFEELENAYAYLHPLNDFLENGNEAWLQAIRDKPLHLMAVHCTMGWNRKVPTIYIRFDKNSVPLPLRPKSMYKTAAAYLSQMGIMDLRLRKGLDFMVGVSTGKYMRPLAGASPVVAMDNQTHICGRTYKAAPAAIKRVTNGPNA</sequence>
<dbReference type="OrthoDB" id="3766937at2759"/>
<feature type="region of interest" description="Disordered" evidence="1">
    <location>
        <begin position="1"/>
        <end position="37"/>
    </location>
</feature>
<feature type="domain" description="F-box" evidence="2">
    <location>
        <begin position="44"/>
        <end position="135"/>
    </location>
</feature>
<gene>
    <name evidence="3" type="ORF">EKO04_011318</name>
</gene>
<evidence type="ECO:0000313" key="4">
    <source>
        <dbReference type="Proteomes" id="UP000651452"/>
    </source>
</evidence>
<keyword evidence="4" id="KW-1185">Reference proteome</keyword>
<dbReference type="EMBL" id="RZGK01000023">
    <property type="protein sequence ID" value="KAF9690608.1"/>
    <property type="molecule type" value="Genomic_DNA"/>
</dbReference>
<accession>A0A8H7MDC3</accession>
<dbReference type="InterPro" id="IPR001810">
    <property type="entry name" value="F-box_dom"/>
</dbReference>
<name>A0A8H7MDC3_9PLEO</name>
<proteinExistence type="predicted"/>
<organism evidence="3 4">
    <name type="scientific">Ascochyta lentis</name>
    <dbReference type="NCBI Taxonomy" id="205686"/>
    <lineage>
        <taxon>Eukaryota</taxon>
        <taxon>Fungi</taxon>
        <taxon>Dikarya</taxon>
        <taxon>Ascomycota</taxon>
        <taxon>Pezizomycotina</taxon>
        <taxon>Dothideomycetes</taxon>
        <taxon>Pleosporomycetidae</taxon>
        <taxon>Pleosporales</taxon>
        <taxon>Pleosporineae</taxon>
        <taxon>Didymellaceae</taxon>
        <taxon>Ascochyta</taxon>
    </lineage>
</organism>
<comment type="caution">
    <text evidence="3">The sequence shown here is derived from an EMBL/GenBank/DDBJ whole genome shotgun (WGS) entry which is preliminary data.</text>
</comment>
<feature type="compositionally biased region" description="Basic residues" evidence="1">
    <location>
        <begin position="28"/>
        <end position="37"/>
    </location>
</feature>
<dbReference type="Proteomes" id="UP000651452">
    <property type="component" value="Unassembled WGS sequence"/>
</dbReference>